<proteinExistence type="inferred from homology"/>
<dbReference type="GeneID" id="93642860"/>
<dbReference type="GO" id="GO:0000976">
    <property type="term" value="F:transcription cis-regulatory region binding"/>
    <property type="evidence" value="ECO:0007669"/>
    <property type="project" value="TreeGrafter"/>
</dbReference>
<dbReference type="Gene3D" id="1.10.10.10">
    <property type="entry name" value="Winged helix-like DNA-binding domain superfamily/Winged helix DNA-binding domain"/>
    <property type="match status" value="1"/>
</dbReference>
<dbReference type="HOGENOM" id="CLU_039613_6_1_9"/>
<evidence type="ECO:0000313" key="5">
    <source>
        <dbReference type="EMBL" id="AJI23055.1"/>
    </source>
</evidence>
<keyword evidence="3" id="KW-0238">DNA-binding</keyword>
<dbReference type="KEGG" id="bmeg:BG04_4879"/>
<evidence type="ECO:0000256" key="4">
    <source>
        <dbReference type="ARBA" id="ARBA00023163"/>
    </source>
</evidence>
<protein>
    <submittedName>
        <fullName evidence="5">Bacterial regulatory helix-turn-helix, lysR family protein</fullName>
    </submittedName>
</protein>
<dbReference type="PROSITE" id="PS50931">
    <property type="entry name" value="HTH_LYSR"/>
    <property type="match status" value="1"/>
</dbReference>
<dbReference type="RefSeq" id="WP_016766056.1">
    <property type="nucleotide sequence ID" value="NZ_BCVB01000016.1"/>
</dbReference>
<evidence type="ECO:0000256" key="1">
    <source>
        <dbReference type="ARBA" id="ARBA00009437"/>
    </source>
</evidence>
<dbReference type="PANTHER" id="PTHR30126">
    <property type="entry name" value="HTH-TYPE TRANSCRIPTIONAL REGULATOR"/>
    <property type="match status" value="1"/>
</dbReference>
<dbReference type="Pfam" id="PF00126">
    <property type="entry name" value="HTH_1"/>
    <property type="match status" value="1"/>
</dbReference>
<dbReference type="Pfam" id="PF03466">
    <property type="entry name" value="LysR_substrate"/>
    <property type="match status" value="1"/>
</dbReference>
<dbReference type="GO" id="GO:0003700">
    <property type="term" value="F:DNA-binding transcription factor activity"/>
    <property type="evidence" value="ECO:0007669"/>
    <property type="project" value="InterPro"/>
</dbReference>
<gene>
    <name evidence="5" type="ORF">BG04_4879</name>
</gene>
<evidence type="ECO:0000256" key="2">
    <source>
        <dbReference type="ARBA" id="ARBA00023015"/>
    </source>
</evidence>
<dbReference type="Proteomes" id="UP000031829">
    <property type="component" value="Chromosome"/>
</dbReference>
<evidence type="ECO:0000313" key="6">
    <source>
        <dbReference type="Proteomes" id="UP000031829"/>
    </source>
</evidence>
<dbReference type="Gene3D" id="3.40.190.290">
    <property type="match status" value="1"/>
</dbReference>
<dbReference type="CDD" id="cd05466">
    <property type="entry name" value="PBP2_LTTR_substrate"/>
    <property type="match status" value="1"/>
</dbReference>
<name>A0A0B6ADR1_PRIM2</name>
<evidence type="ECO:0000256" key="3">
    <source>
        <dbReference type="ARBA" id="ARBA00023125"/>
    </source>
</evidence>
<dbReference type="PRINTS" id="PR00039">
    <property type="entry name" value="HTHLYSR"/>
</dbReference>
<dbReference type="PANTHER" id="PTHR30126:SF100">
    <property type="entry name" value="LYSR-FAMILY TRANSCRIPTIONAL REGULATOR"/>
    <property type="match status" value="1"/>
</dbReference>
<dbReference type="EMBL" id="CP009920">
    <property type="protein sequence ID" value="AJI23055.1"/>
    <property type="molecule type" value="Genomic_DNA"/>
</dbReference>
<dbReference type="InterPro" id="IPR036390">
    <property type="entry name" value="WH_DNA-bd_sf"/>
</dbReference>
<reference evidence="5 6" key="1">
    <citation type="journal article" date="2015" name="Genome Announc.">
        <title>Complete genome sequences for 35 biothreat assay-relevant bacillus species.</title>
        <authorList>
            <person name="Johnson S.L."/>
            <person name="Daligault H.E."/>
            <person name="Davenport K.W."/>
            <person name="Jaissle J."/>
            <person name="Frey K.G."/>
            <person name="Ladner J.T."/>
            <person name="Broomall S.M."/>
            <person name="Bishop-Lilly K.A."/>
            <person name="Bruce D.C."/>
            <person name="Gibbons H.S."/>
            <person name="Coyne S.R."/>
            <person name="Lo C.C."/>
            <person name="Meincke L."/>
            <person name="Munk A.C."/>
            <person name="Koroleva G.I."/>
            <person name="Rosenzweig C.N."/>
            <person name="Palacios G.F."/>
            <person name="Redden C.L."/>
            <person name="Minogue T.D."/>
            <person name="Chain P.S."/>
        </authorList>
    </citation>
    <scope>NUCLEOTIDE SEQUENCE [LARGE SCALE GENOMIC DNA]</scope>
    <source>
        <strain evidence="6">ATCC 14581 / DSM 32 / JCM 2506 / NBRC 15308 / NCIMB 9376 / NCTC 10342 / NRRL B-14308 / VKM B-512</strain>
    </source>
</reference>
<keyword evidence="2" id="KW-0805">Transcription regulation</keyword>
<dbReference type="SUPFAM" id="SSF53850">
    <property type="entry name" value="Periplasmic binding protein-like II"/>
    <property type="match status" value="1"/>
</dbReference>
<dbReference type="SUPFAM" id="SSF46785">
    <property type="entry name" value="Winged helix' DNA-binding domain"/>
    <property type="match status" value="1"/>
</dbReference>
<organism evidence="5 6">
    <name type="scientific">Priestia megaterium (strain ATCC 14581 / DSM 32 / CCUG 1817 / JCM 2506 / NBRC 15308 / NCIMB 9376 / NCTC 10342 / NRRL B-14308 / VKM B-512 / Ford 19)</name>
    <name type="common">Bacillus megaterium</name>
    <dbReference type="NCBI Taxonomy" id="1348623"/>
    <lineage>
        <taxon>Bacteria</taxon>
        <taxon>Bacillati</taxon>
        <taxon>Bacillota</taxon>
        <taxon>Bacilli</taxon>
        <taxon>Bacillales</taxon>
        <taxon>Bacillaceae</taxon>
        <taxon>Priestia</taxon>
    </lineage>
</organism>
<keyword evidence="4" id="KW-0804">Transcription</keyword>
<sequence length="297" mass="33931">MELRQLVTFRMVALTLNFSRAAEALNYVPSNVSMQIQSLEEELGVKLFDRLNKQIVLTDAGERFYKYVERILNDVEEAKNNVNDSENMTGTITISANEILCVYLLPAILYEFRKQYPNVRVIFRPTPSNDLKQSIYEGKTDIVFILEEPVNSNGLNIELLREESFRLLVAPNHPLASQSKVDFDDIQGEFFLLNEKGCTYHTTFDRLLVREGANDFTTLEFDSVEAIKQCAMLGMGIAFLPEISVASELEQGKLVSLSLDLTEINFVSQMIWHKGKWISPVIQVFLDIARSSYQHKN</sequence>
<dbReference type="InterPro" id="IPR000847">
    <property type="entry name" value="LysR_HTH_N"/>
</dbReference>
<accession>A0A0B6ADR1</accession>
<comment type="similarity">
    <text evidence="1">Belongs to the LysR transcriptional regulatory family.</text>
</comment>
<dbReference type="AlphaFoldDB" id="A0A0B6ADR1"/>
<dbReference type="InterPro" id="IPR005119">
    <property type="entry name" value="LysR_subst-bd"/>
</dbReference>
<dbReference type="InterPro" id="IPR036388">
    <property type="entry name" value="WH-like_DNA-bd_sf"/>
</dbReference>
<dbReference type="FunFam" id="1.10.10.10:FF:000001">
    <property type="entry name" value="LysR family transcriptional regulator"/>
    <property type="match status" value="1"/>
</dbReference>